<evidence type="ECO:0000256" key="14">
    <source>
        <dbReference type="ARBA" id="ARBA00060885"/>
    </source>
</evidence>
<sequence length="290" mass="32555">MEEGKNHPVLFLLFYFLLLSFTSKPLTDAKSNPPKHFVLVHGSCHGAWSWYKVVSVLKSRGHKVTALDLAASGVNHQQVLELQSISEYFMPLTEFMASLTEDEKVVLVGHSLGGLAISHAMEHFPHKVAVAVFLTALMPGPTLNISTLYHKALMKEGPSLDNEYTYDDGPNKPPTTFKFGPRYLASLVYQLSPQQDLDLAKTLLRPLRLFSEVDMANVLALSHSRYGSVSRIFAISQEDRVMNQDLQRWMLEQNPPDHVIKIAGSDHMVMLSKPIDLCLHLQNIARYLCS</sequence>
<dbReference type="GO" id="GO:0080032">
    <property type="term" value="F:methyl jasmonate esterase activity"/>
    <property type="evidence" value="ECO:0007669"/>
    <property type="project" value="TreeGrafter"/>
</dbReference>
<comment type="catalytic activity">
    <reaction evidence="9">
        <text>2-methylpropanal + hydrogen cyanide = (2S)-2-hydroxy-3-methylbutanenitrile</text>
        <dbReference type="Rhea" id="RHEA:77403"/>
        <dbReference type="ChEBI" id="CHEBI:18407"/>
        <dbReference type="ChEBI" id="CHEBI:48943"/>
        <dbReference type="ChEBI" id="CHEBI:197354"/>
    </reaction>
</comment>
<gene>
    <name evidence="22" type="ORF">RIF29_35771</name>
</gene>
<feature type="chain" id="PRO_5043049200" description="(S)-hydroxynitrile lyase" evidence="20">
    <location>
        <begin position="30"/>
        <end position="290"/>
    </location>
</feature>
<dbReference type="GO" id="GO:0009694">
    <property type="term" value="P:jasmonic acid metabolic process"/>
    <property type="evidence" value="ECO:0007669"/>
    <property type="project" value="TreeGrafter"/>
</dbReference>
<dbReference type="InterPro" id="IPR029058">
    <property type="entry name" value="AB_hydrolase_fold"/>
</dbReference>
<evidence type="ECO:0000256" key="8">
    <source>
        <dbReference type="ARBA" id="ARBA00051977"/>
    </source>
</evidence>
<dbReference type="InterPro" id="IPR000073">
    <property type="entry name" value="AB_hydrolase_1"/>
</dbReference>
<comment type="catalytic activity">
    <reaction evidence="5">
        <text>formylthiophene + hydrogen cyanide = (2R)-2-hydroxy-2-(thiophen-2-yl)acetonitrile</text>
        <dbReference type="Rhea" id="RHEA:77455"/>
        <dbReference type="ChEBI" id="CHEBI:18407"/>
        <dbReference type="ChEBI" id="CHEBI:87301"/>
        <dbReference type="ChEBI" id="CHEBI:197332"/>
    </reaction>
</comment>
<evidence type="ECO:0000256" key="5">
    <source>
        <dbReference type="ARBA" id="ARBA00050608"/>
    </source>
</evidence>
<evidence type="ECO:0000256" key="6">
    <source>
        <dbReference type="ARBA" id="ARBA00051647"/>
    </source>
</evidence>
<dbReference type="EMBL" id="JAYWIO010000007">
    <property type="protein sequence ID" value="KAK7252064.1"/>
    <property type="molecule type" value="Genomic_DNA"/>
</dbReference>
<evidence type="ECO:0000256" key="4">
    <source>
        <dbReference type="ARBA" id="ARBA00050358"/>
    </source>
</evidence>
<dbReference type="EC" id="4.1.2.47" evidence="15"/>
<dbReference type="GO" id="GO:0080030">
    <property type="term" value="F:methyl indole-3-acetate esterase activity"/>
    <property type="evidence" value="ECO:0007669"/>
    <property type="project" value="TreeGrafter"/>
</dbReference>
<dbReference type="Gene3D" id="3.40.50.1820">
    <property type="entry name" value="alpha/beta hydrolase"/>
    <property type="match status" value="1"/>
</dbReference>
<evidence type="ECO:0000259" key="21">
    <source>
        <dbReference type="Pfam" id="PF12697"/>
    </source>
</evidence>
<dbReference type="GO" id="GO:0047606">
    <property type="term" value="F:(S)-hydroxynitrile lyase activity"/>
    <property type="evidence" value="ECO:0007669"/>
    <property type="project" value="UniProtKB-EC"/>
</dbReference>
<dbReference type="GO" id="GO:0080031">
    <property type="term" value="F:methyl salicylate esterase activity"/>
    <property type="evidence" value="ECO:0007669"/>
    <property type="project" value="TreeGrafter"/>
</dbReference>
<reference evidence="22 23" key="1">
    <citation type="submission" date="2024-01" db="EMBL/GenBank/DDBJ databases">
        <title>The genomes of 5 underutilized Papilionoideae crops provide insights into root nodulation and disease resistanc.</title>
        <authorList>
            <person name="Yuan L."/>
        </authorList>
    </citation>
    <scope>NUCLEOTIDE SEQUENCE [LARGE SCALE GENOMIC DNA]</scope>
    <source>
        <strain evidence="22">ZHUSHIDOU_FW_LH</strain>
        <tissue evidence="22">Leaf</tissue>
    </source>
</reference>
<evidence type="ECO:0000256" key="11">
    <source>
        <dbReference type="ARBA" id="ARBA00052600"/>
    </source>
</evidence>
<dbReference type="Proteomes" id="UP001372338">
    <property type="component" value="Unassembled WGS sequence"/>
</dbReference>
<evidence type="ECO:0000313" key="22">
    <source>
        <dbReference type="EMBL" id="KAK7252064.1"/>
    </source>
</evidence>
<comment type="catalytic activity">
    <reaction evidence="2">
        <text>a monosubstituted aliphatic (S)-hydroxynitrile = an aldehyde + hydrogen cyanide</text>
        <dbReference type="Rhea" id="RHEA:56588"/>
        <dbReference type="ChEBI" id="CHEBI:17478"/>
        <dbReference type="ChEBI" id="CHEBI:18407"/>
        <dbReference type="ChEBI" id="CHEBI:140596"/>
        <dbReference type="EC" id="4.1.2.47"/>
    </reaction>
</comment>
<evidence type="ECO:0000256" key="16">
    <source>
        <dbReference type="ARBA" id="ARBA00069221"/>
    </source>
</evidence>
<dbReference type="PANTHER" id="PTHR10992">
    <property type="entry name" value="METHYLESTERASE FAMILY MEMBER"/>
    <property type="match status" value="1"/>
</dbReference>
<evidence type="ECO:0000256" key="9">
    <source>
        <dbReference type="ARBA" id="ARBA00052033"/>
    </source>
</evidence>
<comment type="catalytic activity">
    <reaction evidence="10">
        <text>3-formylthiophene + hydrogen cyanide = (2S)-2-hydroxy-2-(thiophen-3-yl)acetonitrile</text>
        <dbReference type="Rhea" id="RHEA:77459"/>
        <dbReference type="ChEBI" id="CHEBI:18407"/>
        <dbReference type="ChEBI" id="CHEBI:87611"/>
        <dbReference type="ChEBI" id="CHEBI:197333"/>
    </reaction>
</comment>
<comment type="catalytic activity">
    <reaction evidence="13">
        <text>an aromatic (S)-hydroxynitrile = an aromatic aldehyde + hydrogen cyanide</text>
        <dbReference type="Rhea" id="RHEA:54660"/>
        <dbReference type="ChEBI" id="CHEBI:18407"/>
        <dbReference type="ChEBI" id="CHEBI:33855"/>
        <dbReference type="ChEBI" id="CHEBI:138306"/>
        <dbReference type="EC" id="4.1.2.47"/>
    </reaction>
</comment>
<keyword evidence="23" id="KW-1185">Reference proteome</keyword>
<proteinExistence type="inferred from homology"/>
<comment type="catalytic activity">
    <reaction evidence="1">
        <text>4-methoxybenzaldehyde + hydrogen cyanide = (2S)-2-hydroxy-2-(4-methoxyphenyl)acetonitrile</text>
        <dbReference type="Rhea" id="RHEA:77447"/>
        <dbReference type="ChEBI" id="CHEBI:18407"/>
        <dbReference type="ChEBI" id="CHEBI:28235"/>
        <dbReference type="ChEBI" id="CHEBI:197328"/>
    </reaction>
</comment>
<keyword evidence="20" id="KW-0732">Signal</keyword>
<dbReference type="GO" id="GO:0009696">
    <property type="term" value="P:salicylic acid metabolic process"/>
    <property type="evidence" value="ECO:0007669"/>
    <property type="project" value="TreeGrafter"/>
</dbReference>
<comment type="similarity">
    <text evidence="14">Belongs to the AB hydrolase superfamily. Hydroxynitrile lyase family.</text>
</comment>
<comment type="caution">
    <text evidence="22">The sequence shown here is derived from an EMBL/GenBank/DDBJ whole genome shotgun (WGS) entry which is preliminary data.</text>
</comment>
<evidence type="ECO:0000256" key="12">
    <source>
        <dbReference type="ARBA" id="ARBA00052609"/>
    </source>
</evidence>
<dbReference type="SUPFAM" id="SSF53474">
    <property type="entry name" value="alpha/beta-Hydrolases"/>
    <property type="match status" value="1"/>
</dbReference>
<feature type="signal peptide" evidence="20">
    <location>
        <begin position="1"/>
        <end position="29"/>
    </location>
</feature>
<accession>A0AAN9EAB0</accession>
<evidence type="ECO:0000256" key="2">
    <source>
        <dbReference type="ARBA" id="ARBA00050241"/>
    </source>
</evidence>
<comment type="catalytic activity">
    <reaction evidence="4">
        <text>benzaldehyde + hydrogen cyanide = (S)-mandelonitrile</text>
        <dbReference type="Rhea" id="RHEA:77427"/>
        <dbReference type="ChEBI" id="CHEBI:17169"/>
        <dbReference type="ChEBI" id="CHEBI:18407"/>
        <dbReference type="ChEBI" id="CHEBI:36941"/>
    </reaction>
</comment>
<evidence type="ECO:0000256" key="19">
    <source>
        <dbReference type="ARBA" id="ARBA00079794"/>
    </source>
</evidence>
<comment type="catalytic activity">
    <reaction evidence="7">
        <text>a disubstituted aliphatic (S)-hydroxynitrile = a ketone + hydrogen cyanide</text>
        <dbReference type="Rhea" id="RHEA:56592"/>
        <dbReference type="ChEBI" id="CHEBI:17087"/>
        <dbReference type="ChEBI" id="CHEBI:18407"/>
        <dbReference type="ChEBI" id="CHEBI:140597"/>
        <dbReference type="EC" id="4.1.2.47"/>
    </reaction>
</comment>
<comment type="catalytic activity">
    <reaction evidence="8">
        <text>acrolein + hydrogen cyanide = (2S)-2-hydroxybut-3-enenitrile</text>
        <dbReference type="Rhea" id="RHEA:77411"/>
        <dbReference type="ChEBI" id="CHEBI:15368"/>
        <dbReference type="ChEBI" id="CHEBI:18407"/>
        <dbReference type="ChEBI" id="CHEBI:197356"/>
    </reaction>
</comment>
<dbReference type="InterPro" id="IPR045889">
    <property type="entry name" value="MES/HNL"/>
</dbReference>
<evidence type="ECO:0000256" key="7">
    <source>
        <dbReference type="ARBA" id="ARBA00051735"/>
    </source>
</evidence>
<evidence type="ECO:0000256" key="20">
    <source>
        <dbReference type="SAM" id="SignalP"/>
    </source>
</evidence>
<comment type="catalytic activity">
    <reaction evidence="11">
        <text>2,2-dimethylpropanal + hydrogen cyanide = (2S)-2-hydroxy-3,3-dimethylbutanenitrile</text>
        <dbReference type="Rhea" id="RHEA:77407"/>
        <dbReference type="ChEBI" id="CHEBI:18407"/>
        <dbReference type="ChEBI" id="CHEBI:141557"/>
        <dbReference type="ChEBI" id="CHEBI:197355"/>
    </reaction>
</comment>
<evidence type="ECO:0000256" key="10">
    <source>
        <dbReference type="ARBA" id="ARBA00052511"/>
    </source>
</evidence>
<dbReference type="AlphaFoldDB" id="A0AAN9EAB0"/>
<comment type="catalytic activity">
    <reaction evidence="3">
        <text>2-hydroxy-2-methylpropanenitrile = acetone + hydrogen cyanide</text>
        <dbReference type="Rhea" id="RHEA:11932"/>
        <dbReference type="ChEBI" id="CHEBI:15347"/>
        <dbReference type="ChEBI" id="CHEBI:15348"/>
        <dbReference type="ChEBI" id="CHEBI:18407"/>
    </reaction>
    <physiologicalReaction direction="left-to-right" evidence="3">
        <dbReference type="Rhea" id="RHEA:11933"/>
    </physiologicalReaction>
</comment>
<evidence type="ECO:0000256" key="18">
    <source>
        <dbReference type="ARBA" id="ARBA00078291"/>
    </source>
</evidence>
<name>A0AAN9EAB0_CROPI</name>
<comment type="catalytic activity">
    <reaction evidence="12">
        <text>cyclohexanecarbaldehyde + hydrogen cyanide = (2S)-2-cyclohexyl-2-hydroxyacetonitrile</text>
        <dbReference type="Rhea" id="RHEA:77423"/>
        <dbReference type="ChEBI" id="CHEBI:18407"/>
        <dbReference type="ChEBI" id="CHEBI:197359"/>
        <dbReference type="ChEBI" id="CHEBI:197360"/>
    </reaction>
</comment>
<evidence type="ECO:0000313" key="23">
    <source>
        <dbReference type="Proteomes" id="UP001372338"/>
    </source>
</evidence>
<evidence type="ECO:0000256" key="13">
    <source>
        <dbReference type="ARBA" id="ARBA00052826"/>
    </source>
</evidence>
<evidence type="ECO:0000256" key="17">
    <source>
        <dbReference type="ARBA" id="ARBA00076040"/>
    </source>
</evidence>
<evidence type="ECO:0000256" key="3">
    <source>
        <dbReference type="ARBA" id="ARBA00050262"/>
    </source>
</evidence>
<dbReference type="FunFam" id="3.40.50.1820:FF:000051">
    <property type="entry name" value="(S)-hydroxynitrile lyase"/>
    <property type="match status" value="1"/>
</dbReference>
<dbReference type="PANTHER" id="PTHR10992:SF1002">
    <property type="entry name" value="SALICYLIC ACID-BINDING PROTEIN 2-LIKE"/>
    <property type="match status" value="1"/>
</dbReference>
<comment type="catalytic activity">
    <reaction evidence="6">
        <text>butan-2-one + hydrogen cyanide = 2-hydroxy-2-methylbutanenitrile</text>
        <dbReference type="Rhea" id="RHEA:77467"/>
        <dbReference type="ChEBI" id="CHEBI:18407"/>
        <dbReference type="ChEBI" id="CHEBI:28398"/>
        <dbReference type="ChEBI" id="CHEBI:60954"/>
    </reaction>
    <physiologicalReaction direction="right-to-left" evidence="6">
        <dbReference type="Rhea" id="RHEA:77469"/>
    </physiologicalReaction>
</comment>
<organism evidence="22 23">
    <name type="scientific">Crotalaria pallida</name>
    <name type="common">Smooth rattlebox</name>
    <name type="synonym">Crotalaria striata</name>
    <dbReference type="NCBI Taxonomy" id="3830"/>
    <lineage>
        <taxon>Eukaryota</taxon>
        <taxon>Viridiplantae</taxon>
        <taxon>Streptophyta</taxon>
        <taxon>Embryophyta</taxon>
        <taxon>Tracheophyta</taxon>
        <taxon>Spermatophyta</taxon>
        <taxon>Magnoliopsida</taxon>
        <taxon>eudicotyledons</taxon>
        <taxon>Gunneridae</taxon>
        <taxon>Pentapetalae</taxon>
        <taxon>rosids</taxon>
        <taxon>fabids</taxon>
        <taxon>Fabales</taxon>
        <taxon>Fabaceae</taxon>
        <taxon>Papilionoideae</taxon>
        <taxon>50 kb inversion clade</taxon>
        <taxon>genistoids sensu lato</taxon>
        <taxon>core genistoids</taxon>
        <taxon>Crotalarieae</taxon>
        <taxon>Crotalaria</taxon>
    </lineage>
</organism>
<protein>
    <recommendedName>
        <fullName evidence="16">(S)-hydroxynitrile lyase</fullName>
        <ecNumber evidence="15">4.1.2.47</ecNumber>
    </recommendedName>
    <alternativeName>
        <fullName evidence="17">2-hydroxy-2-methylpropanenitrile lyase</fullName>
    </alternativeName>
    <alternativeName>
        <fullName evidence="18">Acetone cyanohydrin lyase</fullName>
    </alternativeName>
    <alternativeName>
        <fullName evidence="19">Hydroxynitrile lyase</fullName>
    </alternativeName>
</protein>
<dbReference type="Pfam" id="PF12697">
    <property type="entry name" value="Abhydrolase_6"/>
    <property type="match status" value="1"/>
</dbReference>
<feature type="domain" description="AB hydrolase-1" evidence="21">
    <location>
        <begin position="37"/>
        <end position="276"/>
    </location>
</feature>
<evidence type="ECO:0000256" key="15">
    <source>
        <dbReference type="ARBA" id="ARBA00066572"/>
    </source>
</evidence>
<evidence type="ECO:0000256" key="1">
    <source>
        <dbReference type="ARBA" id="ARBA00050104"/>
    </source>
</evidence>